<feature type="transmembrane region" description="Helical" evidence="7">
    <location>
        <begin position="219"/>
        <end position="240"/>
    </location>
</feature>
<evidence type="ECO:0000313" key="9">
    <source>
        <dbReference type="EMBL" id="MFC7148205.1"/>
    </source>
</evidence>
<evidence type="ECO:0000256" key="6">
    <source>
        <dbReference type="ARBA" id="ARBA00023136"/>
    </source>
</evidence>
<evidence type="ECO:0000256" key="7">
    <source>
        <dbReference type="RuleBase" id="RU363032"/>
    </source>
</evidence>
<evidence type="ECO:0000256" key="3">
    <source>
        <dbReference type="ARBA" id="ARBA00022475"/>
    </source>
</evidence>
<dbReference type="PROSITE" id="PS50928">
    <property type="entry name" value="ABC_TM1"/>
    <property type="match status" value="1"/>
</dbReference>
<evidence type="ECO:0000313" key="10">
    <source>
        <dbReference type="Proteomes" id="UP001596378"/>
    </source>
</evidence>
<dbReference type="Proteomes" id="UP001596378">
    <property type="component" value="Unassembled WGS sequence"/>
</dbReference>
<protein>
    <submittedName>
        <fullName evidence="9">Carbohydrate ABC transporter permease</fullName>
    </submittedName>
</protein>
<organism evidence="9 10">
    <name type="scientific">Cohnella cellulosilytica</name>
    <dbReference type="NCBI Taxonomy" id="986710"/>
    <lineage>
        <taxon>Bacteria</taxon>
        <taxon>Bacillati</taxon>
        <taxon>Bacillota</taxon>
        <taxon>Bacilli</taxon>
        <taxon>Bacillales</taxon>
        <taxon>Paenibacillaceae</taxon>
        <taxon>Cohnella</taxon>
    </lineage>
</organism>
<dbReference type="CDD" id="cd06261">
    <property type="entry name" value="TM_PBP2"/>
    <property type="match status" value="1"/>
</dbReference>
<evidence type="ECO:0000259" key="8">
    <source>
        <dbReference type="PROSITE" id="PS50928"/>
    </source>
</evidence>
<evidence type="ECO:0000256" key="2">
    <source>
        <dbReference type="ARBA" id="ARBA00022448"/>
    </source>
</evidence>
<dbReference type="InterPro" id="IPR051393">
    <property type="entry name" value="ABC_transporter_permease"/>
</dbReference>
<reference evidence="10" key="1">
    <citation type="journal article" date="2019" name="Int. J. Syst. Evol. Microbiol.">
        <title>The Global Catalogue of Microorganisms (GCM) 10K type strain sequencing project: providing services to taxonomists for standard genome sequencing and annotation.</title>
        <authorList>
            <consortium name="The Broad Institute Genomics Platform"/>
            <consortium name="The Broad Institute Genome Sequencing Center for Infectious Disease"/>
            <person name="Wu L."/>
            <person name="Ma J."/>
        </authorList>
    </citation>
    <scope>NUCLEOTIDE SEQUENCE [LARGE SCALE GENOMIC DNA]</scope>
    <source>
        <strain evidence="10">KCTC 12907</strain>
    </source>
</reference>
<feature type="transmembrane region" description="Helical" evidence="7">
    <location>
        <begin position="82"/>
        <end position="102"/>
    </location>
</feature>
<dbReference type="EMBL" id="JBHTAI010000003">
    <property type="protein sequence ID" value="MFC7148205.1"/>
    <property type="molecule type" value="Genomic_DNA"/>
</dbReference>
<dbReference type="InterPro" id="IPR000515">
    <property type="entry name" value="MetI-like"/>
</dbReference>
<comment type="caution">
    <text evidence="9">The sequence shown here is derived from an EMBL/GenBank/DDBJ whole genome shotgun (WGS) entry which is preliminary data.</text>
</comment>
<feature type="domain" description="ABC transmembrane type-1" evidence="8">
    <location>
        <begin position="77"/>
        <end position="288"/>
    </location>
</feature>
<comment type="similarity">
    <text evidence="7">Belongs to the binding-protein-dependent transport system permease family.</text>
</comment>
<accession>A0ABW2F4P9</accession>
<keyword evidence="3" id="KW-1003">Cell membrane</keyword>
<dbReference type="InterPro" id="IPR035906">
    <property type="entry name" value="MetI-like_sf"/>
</dbReference>
<dbReference type="SUPFAM" id="SSF161098">
    <property type="entry name" value="MetI-like"/>
    <property type="match status" value="1"/>
</dbReference>
<dbReference type="SUPFAM" id="SSF160964">
    <property type="entry name" value="MalF N-terminal region-like"/>
    <property type="match status" value="1"/>
</dbReference>
<feature type="transmembrane region" description="Helical" evidence="7">
    <location>
        <begin position="163"/>
        <end position="184"/>
    </location>
</feature>
<keyword evidence="6 7" id="KW-0472">Membrane</keyword>
<name>A0ABW2F4P9_9BACL</name>
<dbReference type="Pfam" id="PF00528">
    <property type="entry name" value="BPD_transp_1"/>
    <property type="match status" value="1"/>
</dbReference>
<feature type="transmembrane region" description="Helical" evidence="7">
    <location>
        <begin position="114"/>
        <end position="134"/>
    </location>
</feature>
<evidence type="ECO:0000256" key="1">
    <source>
        <dbReference type="ARBA" id="ARBA00004651"/>
    </source>
</evidence>
<keyword evidence="2 7" id="KW-0813">Transport</keyword>
<evidence type="ECO:0000256" key="5">
    <source>
        <dbReference type="ARBA" id="ARBA00022989"/>
    </source>
</evidence>
<keyword evidence="4 7" id="KW-0812">Transmembrane</keyword>
<dbReference type="PANTHER" id="PTHR30193">
    <property type="entry name" value="ABC TRANSPORTER PERMEASE PROTEIN"/>
    <property type="match status" value="1"/>
</dbReference>
<evidence type="ECO:0000256" key="4">
    <source>
        <dbReference type="ARBA" id="ARBA00022692"/>
    </source>
</evidence>
<keyword evidence="5 7" id="KW-1133">Transmembrane helix</keyword>
<dbReference type="RefSeq" id="WP_378048896.1">
    <property type="nucleotide sequence ID" value="NZ_JBHMDN010000018.1"/>
</dbReference>
<sequence length="301" mass="33616">MNPAAGSKKAALRNNATGYLFAAPAILGFLIFTIGPMIASLVFSFTDYSVTGGADFIGLDNYSRMFGGQDPYFYKSLWVTTYYVLLSVPMQIVYAFLLAILLNQNVRGMSTWRTIFYLPSIVPAVALSMIWLWILDPDLGLANELLRMTGLPTSQWIYAEETVIPTLAGMSMWSTGGTTIIFLASLKNISKQMYEAVDIDGGSSWHKFRHITLPTMTPIIFYNVIMALIGSFQVFSQAYIMTNGGPNNSSLFYVFYLYREAFEFSRLGSSSAIAWVLFIIIMAATALIFKSSNSWVHYENK</sequence>
<dbReference type="PANTHER" id="PTHR30193:SF1">
    <property type="entry name" value="ABC TRANSPORTER PERMEASE PROTEIN YESP-RELATED"/>
    <property type="match status" value="1"/>
</dbReference>
<feature type="transmembrane region" description="Helical" evidence="7">
    <location>
        <begin position="272"/>
        <end position="289"/>
    </location>
</feature>
<dbReference type="Gene3D" id="1.10.3720.10">
    <property type="entry name" value="MetI-like"/>
    <property type="match status" value="1"/>
</dbReference>
<feature type="transmembrane region" description="Helical" evidence="7">
    <location>
        <begin position="20"/>
        <end position="43"/>
    </location>
</feature>
<comment type="subcellular location">
    <subcellularLocation>
        <location evidence="1 7">Cell membrane</location>
        <topology evidence="1 7">Multi-pass membrane protein</topology>
    </subcellularLocation>
</comment>
<proteinExistence type="inferred from homology"/>
<gene>
    <name evidence="9" type="ORF">ACFQMJ_06600</name>
</gene>
<keyword evidence="10" id="KW-1185">Reference proteome</keyword>